<dbReference type="InterPro" id="IPR000160">
    <property type="entry name" value="GGDEF_dom"/>
</dbReference>
<dbReference type="Proteomes" id="UP000886050">
    <property type="component" value="Unassembled WGS sequence"/>
</dbReference>
<gene>
    <name evidence="4" type="ORF">ENL43_00185</name>
</gene>
<dbReference type="GO" id="GO:0005886">
    <property type="term" value="C:plasma membrane"/>
    <property type="evidence" value="ECO:0007669"/>
    <property type="project" value="TreeGrafter"/>
</dbReference>
<dbReference type="PANTHER" id="PTHR45138">
    <property type="entry name" value="REGULATORY COMPONENTS OF SENSORY TRANSDUCTION SYSTEM"/>
    <property type="match status" value="1"/>
</dbReference>
<dbReference type="Gene3D" id="3.40.50.300">
    <property type="entry name" value="P-loop containing nucleotide triphosphate hydrolases"/>
    <property type="match status" value="1"/>
</dbReference>
<reference evidence="4" key="1">
    <citation type="journal article" date="2020" name="mSystems">
        <title>Genome- and Community-Level Interaction Insights into Carbon Utilization and Element Cycling Functions of Hydrothermarchaeota in Hydrothermal Sediment.</title>
        <authorList>
            <person name="Zhou Z."/>
            <person name="Liu Y."/>
            <person name="Xu W."/>
            <person name="Pan J."/>
            <person name="Luo Z.H."/>
            <person name="Li M."/>
        </authorList>
    </citation>
    <scope>NUCLEOTIDE SEQUENCE [LARGE SCALE GENOMIC DNA]</scope>
    <source>
        <strain evidence="4">HyVt-96</strain>
    </source>
</reference>
<sequence>NKWLLFNAVQKNGNFNIIDELTGLYNRRYLFLRLDQEIKRTKRKDGVFSLFFLDLDYFKMVNDSFGHIRGDEVLKEFGALLKSSLRDSDLAFRYGGDEFVVILPDTEREQAKRVAERIIERVKNYTFSGEPPVNISVSIGISVFPYDGVTAESIFKVADHRLYEAKRKGRSRAVYISEVLTERSPYISFNELRLIGRDYHIDQIKKFLGLLSEEQGGVLFIKGDRGCGKTRLLREITKIGELTGYRSIYIKAMKHVEGLPFNTVKDLLKKIYSVHGPDVLFQIPEAYQLEIYKLLPEIFPYKPEFESKFLTSSPYRLFRAILVILENIAREGGILIMIDDAHWMDRKSVEFFQYAASNLQSIQIIFIFSYISYKTREIEELLKFASSLENFLELELFPLSPKEVESLLWEALRERPPDDFVNWVYDKTGGKPAYIAILVKALLQQNVLVWEGKWKFGDYTTVKIPKELSSALIYEYTKRPKETIKVLELCSVIGDSFSADFIASLLDINLGVVLDVMDKLVREGLLEEIEEYLHYRFATRMIRDAIYELINDDRRKRLHYLVASKLEEMFWRHKDINPKTVAFHFIQADMKRKAIPFLELSVQNSMENYAYNDAINTIHKLLEILKDSRDYSRLAALYYKLGICYKHVNLFKEAKEAFERSLDLVKEISDQLMAARLYKEIADICDELGMADEMLFNIERAISIASTINAREELLEAMNLKAIYYGDKEKNYVEAIMTLESAIKMAEEERDNKVLPKLYANYGKYEFMLNHYDRSKMYFERALDLAVSLGDKRLESVILLNYASVVFWMEGLESARKYYERAREIAQMYTFQRILPYIYGNLSVIYIHMGEYSLAYELLERTYNLYRQMDRMERAYSYLARMGSVKVYMGNLEEGKRILEKVIQDSYKNKYLDAMAEAKLRMFILTSWEANIKKGLELVDELKKLKNIRKRDLDLNLFAFYVEYSKQPLEYEKDILKLMNECKRTRDIYSLSQAVTTVGKMYYKAGRKEDALVHLRDVINLTFARGFYRYFLETSLFYLLIEDNIKEIENVYSLVRKLEEKFSARQRLMFSLANARVNIVKENFEGLEENLRAMIEKIQKSGFLVLLPYAYRIMAELHDAMGDKAKSKDYMDKVETFFTLGN</sequence>
<dbReference type="Pfam" id="PF13424">
    <property type="entry name" value="TPR_12"/>
    <property type="match status" value="1"/>
</dbReference>
<evidence type="ECO:0000313" key="4">
    <source>
        <dbReference type="EMBL" id="HHF52766.1"/>
    </source>
</evidence>
<dbReference type="SUPFAM" id="SSF48452">
    <property type="entry name" value="TPR-like"/>
    <property type="match status" value="2"/>
</dbReference>
<dbReference type="NCBIfam" id="TIGR00254">
    <property type="entry name" value="GGDEF"/>
    <property type="match status" value="1"/>
</dbReference>
<feature type="non-terminal residue" evidence="4">
    <location>
        <position position="1"/>
    </location>
</feature>
<accession>A0A7V5LSY7</accession>
<dbReference type="GO" id="GO:0043709">
    <property type="term" value="P:cell adhesion involved in single-species biofilm formation"/>
    <property type="evidence" value="ECO:0007669"/>
    <property type="project" value="TreeGrafter"/>
</dbReference>
<dbReference type="InterPro" id="IPR019734">
    <property type="entry name" value="TPR_rpt"/>
</dbReference>
<dbReference type="SMART" id="SM00267">
    <property type="entry name" value="GGDEF"/>
    <property type="match status" value="1"/>
</dbReference>
<evidence type="ECO:0000256" key="1">
    <source>
        <dbReference type="PROSITE-ProRule" id="PRU00339"/>
    </source>
</evidence>
<dbReference type="SMART" id="SM00028">
    <property type="entry name" value="TPR"/>
    <property type="match status" value="7"/>
</dbReference>
<dbReference type="SUPFAM" id="SSF52540">
    <property type="entry name" value="P-loop containing nucleoside triphosphate hydrolases"/>
    <property type="match status" value="1"/>
</dbReference>
<dbReference type="AlphaFoldDB" id="A0A7V5LSY7"/>
<dbReference type="Pfam" id="PF00990">
    <property type="entry name" value="GGDEF"/>
    <property type="match status" value="1"/>
</dbReference>
<dbReference type="Gene3D" id="3.30.70.270">
    <property type="match status" value="1"/>
</dbReference>
<dbReference type="GO" id="GO:1902201">
    <property type="term" value="P:negative regulation of bacterial-type flagellum-dependent cell motility"/>
    <property type="evidence" value="ECO:0007669"/>
    <property type="project" value="TreeGrafter"/>
</dbReference>
<proteinExistence type="predicted"/>
<dbReference type="PANTHER" id="PTHR45138:SF6">
    <property type="entry name" value="DIGUANYLATE CYCLASE DGCN"/>
    <property type="match status" value="1"/>
</dbReference>
<dbReference type="InterPro" id="IPR041664">
    <property type="entry name" value="AAA_16"/>
</dbReference>
<feature type="coiled-coil region" evidence="2">
    <location>
        <begin position="1041"/>
        <end position="1097"/>
    </location>
</feature>
<name>A0A7V5LSY7_UNCW3</name>
<keyword evidence="1" id="KW-0802">TPR repeat</keyword>
<organism evidence="4">
    <name type="scientific">candidate division WOR-3 bacterium</name>
    <dbReference type="NCBI Taxonomy" id="2052148"/>
    <lineage>
        <taxon>Bacteria</taxon>
        <taxon>Bacteria division WOR-3</taxon>
    </lineage>
</organism>
<comment type="caution">
    <text evidence="4">The sequence shown here is derived from an EMBL/GenBank/DDBJ whole genome shotgun (WGS) entry which is preliminary data.</text>
</comment>
<dbReference type="CDD" id="cd01949">
    <property type="entry name" value="GGDEF"/>
    <property type="match status" value="1"/>
</dbReference>
<feature type="domain" description="GGDEF" evidence="3">
    <location>
        <begin position="46"/>
        <end position="178"/>
    </location>
</feature>
<dbReference type="InterPro" id="IPR027417">
    <property type="entry name" value="P-loop_NTPase"/>
</dbReference>
<dbReference type="PROSITE" id="PS50887">
    <property type="entry name" value="GGDEF"/>
    <property type="match status" value="1"/>
</dbReference>
<dbReference type="Gene3D" id="1.25.40.10">
    <property type="entry name" value="Tetratricopeptide repeat domain"/>
    <property type="match status" value="3"/>
</dbReference>
<evidence type="ECO:0000259" key="3">
    <source>
        <dbReference type="PROSITE" id="PS50887"/>
    </source>
</evidence>
<dbReference type="InterPro" id="IPR043128">
    <property type="entry name" value="Rev_trsase/Diguanyl_cyclase"/>
</dbReference>
<protein>
    <submittedName>
        <fullName evidence="4">Diguanylate cyclase</fullName>
    </submittedName>
</protein>
<dbReference type="EMBL" id="DRTX01000011">
    <property type="protein sequence ID" value="HHF52766.1"/>
    <property type="molecule type" value="Genomic_DNA"/>
</dbReference>
<evidence type="ECO:0000256" key="2">
    <source>
        <dbReference type="SAM" id="Coils"/>
    </source>
</evidence>
<feature type="repeat" description="TPR" evidence="1">
    <location>
        <begin position="635"/>
        <end position="668"/>
    </location>
</feature>
<keyword evidence="2" id="KW-0175">Coiled coil</keyword>
<dbReference type="InterPro" id="IPR011990">
    <property type="entry name" value="TPR-like_helical_dom_sf"/>
</dbReference>
<dbReference type="Pfam" id="PF13181">
    <property type="entry name" value="TPR_8"/>
    <property type="match status" value="1"/>
</dbReference>
<dbReference type="Pfam" id="PF13191">
    <property type="entry name" value="AAA_16"/>
    <property type="match status" value="1"/>
</dbReference>
<dbReference type="InterPro" id="IPR050469">
    <property type="entry name" value="Diguanylate_Cyclase"/>
</dbReference>
<dbReference type="PROSITE" id="PS50005">
    <property type="entry name" value="TPR"/>
    <property type="match status" value="1"/>
</dbReference>
<dbReference type="FunFam" id="3.30.70.270:FF:000001">
    <property type="entry name" value="Diguanylate cyclase domain protein"/>
    <property type="match status" value="1"/>
</dbReference>
<dbReference type="GO" id="GO:0052621">
    <property type="term" value="F:diguanylate cyclase activity"/>
    <property type="evidence" value="ECO:0007669"/>
    <property type="project" value="TreeGrafter"/>
</dbReference>
<dbReference type="InterPro" id="IPR029787">
    <property type="entry name" value="Nucleotide_cyclase"/>
</dbReference>
<dbReference type="SUPFAM" id="SSF55073">
    <property type="entry name" value="Nucleotide cyclase"/>
    <property type="match status" value="1"/>
</dbReference>